<reference evidence="1 2" key="1">
    <citation type="submission" date="2023-03" db="EMBL/GenBank/DDBJ databases">
        <title>WGS of Gossypium arboreum.</title>
        <authorList>
            <person name="Yu D."/>
        </authorList>
    </citation>
    <scope>NUCLEOTIDE SEQUENCE [LARGE SCALE GENOMIC DNA]</scope>
    <source>
        <tissue evidence="1">Leaf</tissue>
    </source>
</reference>
<organism evidence="1 2">
    <name type="scientific">Gossypium arboreum</name>
    <name type="common">Tree cotton</name>
    <name type="synonym">Gossypium nanking</name>
    <dbReference type="NCBI Taxonomy" id="29729"/>
    <lineage>
        <taxon>Eukaryota</taxon>
        <taxon>Viridiplantae</taxon>
        <taxon>Streptophyta</taxon>
        <taxon>Embryophyta</taxon>
        <taxon>Tracheophyta</taxon>
        <taxon>Spermatophyta</taxon>
        <taxon>Magnoliopsida</taxon>
        <taxon>eudicotyledons</taxon>
        <taxon>Gunneridae</taxon>
        <taxon>Pentapetalae</taxon>
        <taxon>rosids</taxon>
        <taxon>malvids</taxon>
        <taxon>Malvales</taxon>
        <taxon>Malvaceae</taxon>
        <taxon>Malvoideae</taxon>
        <taxon>Gossypium</taxon>
    </lineage>
</organism>
<keyword evidence="2" id="KW-1185">Reference proteome</keyword>
<dbReference type="EMBL" id="JARKNE010000013">
    <property type="protein sequence ID" value="KAK5772288.1"/>
    <property type="molecule type" value="Genomic_DNA"/>
</dbReference>
<comment type="caution">
    <text evidence="1">The sequence shown here is derived from an EMBL/GenBank/DDBJ whole genome shotgun (WGS) entry which is preliminary data.</text>
</comment>
<evidence type="ECO:0000313" key="2">
    <source>
        <dbReference type="Proteomes" id="UP001358586"/>
    </source>
</evidence>
<accession>A0ABR0MGB6</accession>
<dbReference type="Proteomes" id="UP001358586">
    <property type="component" value="Chromosome 13"/>
</dbReference>
<protein>
    <submittedName>
        <fullName evidence="1">Uncharacterized protein</fullName>
    </submittedName>
</protein>
<sequence>MSKVVTRYVKPIVTRGRARKASRLRDMLSALEDPIVTFEEFIGDVKKRLDEVEGGLTDGLQSMKEQLKDYVW</sequence>
<gene>
    <name evidence="1" type="ORF">PVK06_048570</name>
</gene>
<proteinExistence type="predicted"/>
<evidence type="ECO:0000313" key="1">
    <source>
        <dbReference type="EMBL" id="KAK5772288.1"/>
    </source>
</evidence>
<name>A0ABR0MGB6_GOSAR</name>